<dbReference type="InterPro" id="IPR009006">
    <property type="entry name" value="Ala_racemase/Decarboxylase_C"/>
</dbReference>
<accession>A0ABT7UMI1</accession>
<comment type="pathway">
    <text evidence="4">Amino-acid biosynthesis; D-alanine biosynthesis; D-alanine from L-alanine: step 1/1.</text>
</comment>
<dbReference type="GO" id="GO:0008784">
    <property type="term" value="F:alanine racemase activity"/>
    <property type="evidence" value="ECO:0007669"/>
    <property type="project" value="UniProtKB-EC"/>
</dbReference>
<organism evidence="6 7">
    <name type="scientific">Allofournierella massiliensis</name>
    <dbReference type="NCBI Taxonomy" id="1650663"/>
    <lineage>
        <taxon>Bacteria</taxon>
        <taxon>Bacillati</taxon>
        <taxon>Bacillota</taxon>
        <taxon>Clostridia</taxon>
        <taxon>Eubacteriales</taxon>
        <taxon>Oscillospiraceae</taxon>
        <taxon>Allofournierella</taxon>
    </lineage>
</organism>
<feature type="active site" description="Proton acceptor; specific for L-alanine" evidence="4">
    <location>
        <position position="272"/>
    </location>
</feature>
<evidence type="ECO:0000313" key="6">
    <source>
        <dbReference type="EMBL" id="MDM8200103.1"/>
    </source>
</evidence>
<dbReference type="HAMAP" id="MF_01201">
    <property type="entry name" value="Ala_racemase"/>
    <property type="match status" value="1"/>
</dbReference>
<protein>
    <recommendedName>
        <fullName evidence="4">Alanine racemase</fullName>
        <ecNumber evidence="4">5.1.1.1</ecNumber>
    </recommendedName>
</protein>
<comment type="similarity">
    <text evidence="4">Belongs to the alanine racemase family.</text>
</comment>
<dbReference type="EMBL" id="JAUDCL010000002">
    <property type="protein sequence ID" value="MDM8200103.1"/>
    <property type="molecule type" value="Genomic_DNA"/>
</dbReference>
<comment type="catalytic activity">
    <reaction evidence="4">
        <text>L-alanine = D-alanine</text>
        <dbReference type="Rhea" id="RHEA:20249"/>
        <dbReference type="ChEBI" id="CHEBI:57416"/>
        <dbReference type="ChEBI" id="CHEBI:57972"/>
        <dbReference type="EC" id="5.1.1.1"/>
    </reaction>
</comment>
<feature type="binding site" evidence="4">
    <location>
        <position position="135"/>
    </location>
    <ligand>
        <name>substrate</name>
    </ligand>
</feature>
<dbReference type="PRINTS" id="PR00992">
    <property type="entry name" value="ALARACEMASE"/>
</dbReference>
<feature type="domain" description="Alanine racemase C-terminal" evidence="5">
    <location>
        <begin position="251"/>
        <end position="377"/>
    </location>
</feature>
<dbReference type="EC" id="5.1.1.1" evidence="4"/>
<dbReference type="SMART" id="SM01005">
    <property type="entry name" value="Ala_racemase_C"/>
    <property type="match status" value="1"/>
</dbReference>
<dbReference type="Proteomes" id="UP001529380">
    <property type="component" value="Unassembled WGS sequence"/>
</dbReference>
<evidence type="ECO:0000256" key="2">
    <source>
        <dbReference type="ARBA" id="ARBA00022898"/>
    </source>
</evidence>
<dbReference type="InterPro" id="IPR000821">
    <property type="entry name" value="Ala_racemase"/>
</dbReference>
<evidence type="ECO:0000256" key="3">
    <source>
        <dbReference type="ARBA" id="ARBA00023235"/>
    </source>
</evidence>
<feature type="active site" description="Proton acceptor; specific for D-alanine" evidence="4">
    <location>
        <position position="37"/>
    </location>
</feature>
<comment type="function">
    <text evidence="4">Catalyzes the interconversion of L-alanine and D-alanine. May also act on other amino acids.</text>
</comment>
<dbReference type="SUPFAM" id="SSF50621">
    <property type="entry name" value="Alanine racemase C-terminal domain-like"/>
    <property type="match status" value="1"/>
</dbReference>
<dbReference type="PANTHER" id="PTHR30511:SF0">
    <property type="entry name" value="ALANINE RACEMASE, CATABOLIC-RELATED"/>
    <property type="match status" value="1"/>
</dbReference>
<feature type="binding site" evidence="4">
    <location>
        <position position="320"/>
    </location>
    <ligand>
        <name>substrate</name>
    </ligand>
</feature>
<gene>
    <name evidence="6" type="primary">alr</name>
    <name evidence="6" type="ORF">QUW08_02160</name>
</gene>
<dbReference type="InterPro" id="IPR011079">
    <property type="entry name" value="Ala_racemase_C"/>
</dbReference>
<dbReference type="Pfam" id="PF01168">
    <property type="entry name" value="Ala_racemase_N"/>
    <property type="match status" value="1"/>
</dbReference>
<dbReference type="Gene3D" id="3.20.20.10">
    <property type="entry name" value="Alanine racemase"/>
    <property type="match status" value="1"/>
</dbReference>
<comment type="caution">
    <text evidence="6">The sequence shown here is derived from an EMBL/GenBank/DDBJ whole genome shotgun (WGS) entry which is preliminary data.</text>
</comment>
<dbReference type="CDD" id="cd00430">
    <property type="entry name" value="PLPDE_III_AR"/>
    <property type="match status" value="1"/>
</dbReference>
<sequence length="392" mass="41796">MNFEKHCWAEVDLDALAHNFRLLQQHAGSAAVCAVVKAGAYGHGDGIVCRTLADAGAKWFAVSCLAEALHLRSGGVTGEILILGHTDPACAATLACHRLTQAVFSPEYAQALSSAALEAGARVRCHLKIDTGMGRLGFIARCEEDIPACLDQLEACFGLEGLEITGMFQHFAVADSHAAADVEYTNRQHSLFVQVKEGLEARGYKLRTVHCCNSAALVEHPEWGMDLVRPGIVLYGCDPSDEVHLDGLRPVLTLKTVVSQVKELLPGQALSYGLQFTADAPRKVATLCVGYADGYPRLLSGKGVCSIGGHAAPVLGRVCMDQMMVDVTGLDDVKEGDEAVVFGGPGADSLNDVASKVGSIPYEIMCGLALRVPRVYLREGRCVAVADYLKQM</sequence>
<keyword evidence="2 4" id="KW-0663">Pyridoxal phosphate</keyword>
<evidence type="ECO:0000256" key="4">
    <source>
        <dbReference type="HAMAP-Rule" id="MF_01201"/>
    </source>
</evidence>
<dbReference type="RefSeq" id="WP_289598928.1">
    <property type="nucleotide sequence ID" value="NZ_JAUDCL010000002.1"/>
</dbReference>
<keyword evidence="3 4" id="KW-0413">Isomerase</keyword>
<name>A0ABT7UMI1_9FIRM</name>
<evidence type="ECO:0000259" key="5">
    <source>
        <dbReference type="SMART" id="SM01005"/>
    </source>
</evidence>
<dbReference type="PANTHER" id="PTHR30511">
    <property type="entry name" value="ALANINE RACEMASE"/>
    <property type="match status" value="1"/>
</dbReference>
<dbReference type="NCBIfam" id="TIGR00492">
    <property type="entry name" value="alr"/>
    <property type="match status" value="1"/>
</dbReference>
<dbReference type="Gene3D" id="2.40.37.10">
    <property type="entry name" value="Lyase, Ornithine Decarboxylase, Chain A, domain 1"/>
    <property type="match status" value="1"/>
</dbReference>
<dbReference type="SUPFAM" id="SSF51419">
    <property type="entry name" value="PLP-binding barrel"/>
    <property type="match status" value="1"/>
</dbReference>
<evidence type="ECO:0000313" key="7">
    <source>
        <dbReference type="Proteomes" id="UP001529380"/>
    </source>
</evidence>
<reference evidence="6 7" key="1">
    <citation type="submission" date="2023-06" db="EMBL/GenBank/DDBJ databases">
        <title>Identification and characterization of horizontal gene transfer across gut microbiota members of farm animals based on homology search.</title>
        <authorList>
            <person name="Schwarzerova J."/>
            <person name="Nykrynova M."/>
            <person name="Jureckova K."/>
            <person name="Cejkova D."/>
            <person name="Rychlik I."/>
        </authorList>
    </citation>
    <scope>NUCLEOTIDE SEQUENCE [LARGE SCALE GENOMIC DNA]</scope>
    <source>
        <strain evidence="6 7">ET340</strain>
    </source>
</reference>
<feature type="modified residue" description="N6-(pyridoxal phosphate)lysine" evidence="4">
    <location>
        <position position="37"/>
    </location>
</feature>
<evidence type="ECO:0000256" key="1">
    <source>
        <dbReference type="ARBA" id="ARBA00001933"/>
    </source>
</evidence>
<keyword evidence="7" id="KW-1185">Reference proteome</keyword>
<dbReference type="InterPro" id="IPR001608">
    <property type="entry name" value="Ala_racemase_N"/>
</dbReference>
<dbReference type="Pfam" id="PF00842">
    <property type="entry name" value="Ala_racemase_C"/>
    <property type="match status" value="1"/>
</dbReference>
<comment type="cofactor">
    <cofactor evidence="1 4">
        <name>pyridoxal 5'-phosphate</name>
        <dbReference type="ChEBI" id="CHEBI:597326"/>
    </cofactor>
</comment>
<dbReference type="InterPro" id="IPR029066">
    <property type="entry name" value="PLP-binding_barrel"/>
</dbReference>
<proteinExistence type="inferred from homology"/>